<evidence type="ECO:0000313" key="10">
    <source>
        <dbReference type="EMBL" id="GBE83077.1"/>
    </source>
</evidence>
<reference evidence="10 11" key="1">
    <citation type="journal article" date="2018" name="Sci. Rep.">
        <title>Genome sequence of the cauliflower mushroom Sparassis crispa (Hanabiratake) and its association with beneficial usage.</title>
        <authorList>
            <person name="Kiyama R."/>
            <person name="Furutani Y."/>
            <person name="Kawaguchi K."/>
            <person name="Nakanishi T."/>
        </authorList>
    </citation>
    <scope>NUCLEOTIDE SEQUENCE [LARGE SCALE GENOMIC DNA]</scope>
</reference>
<dbReference type="GO" id="GO:0005743">
    <property type="term" value="C:mitochondrial inner membrane"/>
    <property type="evidence" value="ECO:0007669"/>
    <property type="project" value="UniProtKB-SubCell"/>
</dbReference>
<dbReference type="GeneID" id="38779994"/>
<evidence type="ECO:0000256" key="8">
    <source>
        <dbReference type="ARBA" id="ARBA00023136"/>
    </source>
</evidence>
<dbReference type="OrthoDB" id="14603at2759"/>
<dbReference type="Proteomes" id="UP000287166">
    <property type="component" value="Unassembled WGS sequence"/>
</dbReference>
<evidence type="ECO:0000313" key="11">
    <source>
        <dbReference type="Proteomes" id="UP000287166"/>
    </source>
</evidence>
<protein>
    <recommendedName>
        <fullName evidence="3">Cytochrome c oxidase assembly protein COX20, mitochondrial</fullName>
    </recommendedName>
</protein>
<feature type="region of interest" description="Disordered" evidence="9">
    <location>
        <begin position="1"/>
        <end position="22"/>
    </location>
</feature>
<evidence type="ECO:0000256" key="2">
    <source>
        <dbReference type="ARBA" id="ARBA00009575"/>
    </source>
</evidence>
<feature type="compositionally biased region" description="Low complexity" evidence="9">
    <location>
        <begin position="133"/>
        <end position="144"/>
    </location>
</feature>
<sequence>METPSTPRAPSSSSSSPPPQHVVFQPETTGSYWSDVKEAVKRISFWDDLQKIGEIPCARSSLLSGIASGTGIGVIRGMSAGPFVACNWAVGTFALISLGTWTICRRSLEEERRRIQQVVEQLPKRFAKAQEDSTSSPEGPKSSS</sequence>
<proteinExistence type="inferred from homology"/>
<comment type="subcellular location">
    <subcellularLocation>
        <location evidence="1">Mitochondrion inner membrane</location>
    </subcellularLocation>
</comment>
<dbReference type="InParanoid" id="A0A401GLL3"/>
<keyword evidence="7" id="KW-0496">Mitochondrion</keyword>
<dbReference type="GO" id="GO:0033617">
    <property type="term" value="P:mitochondrial respiratory chain complex IV assembly"/>
    <property type="evidence" value="ECO:0007669"/>
    <property type="project" value="InterPro"/>
</dbReference>
<dbReference type="PANTHER" id="PTHR31586:SF1">
    <property type="entry name" value="CYTOCHROME C OXIDASE ASSEMBLY PROTEIN COX20, MITOCHONDRIAL"/>
    <property type="match status" value="1"/>
</dbReference>
<feature type="region of interest" description="Disordered" evidence="9">
    <location>
        <begin position="125"/>
        <end position="144"/>
    </location>
</feature>
<organism evidence="10 11">
    <name type="scientific">Sparassis crispa</name>
    <dbReference type="NCBI Taxonomy" id="139825"/>
    <lineage>
        <taxon>Eukaryota</taxon>
        <taxon>Fungi</taxon>
        <taxon>Dikarya</taxon>
        <taxon>Basidiomycota</taxon>
        <taxon>Agaricomycotina</taxon>
        <taxon>Agaricomycetes</taxon>
        <taxon>Polyporales</taxon>
        <taxon>Sparassidaceae</taxon>
        <taxon>Sparassis</taxon>
    </lineage>
</organism>
<evidence type="ECO:0000256" key="7">
    <source>
        <dbReference type="ARBA" id="ARBA00023128"/>
    </source>
</evidence>
<feature type="compositionally biased region" description="Low complexity" evidence="9">
    <location>
        <begin position="1"/>
        <end position="15"/>
    </location>
</feature>
<dbReference type="RefSeq" id="XP_027613990.1">
    <property type="nucleotide sequence ID" value="XM_027758189.1"/>
</dbReference>
<gene>
    <name evidence="10" type="ORF">SCP_0501230</name>
</gene>
<evidence type="ECO:0000256" key="6">
    <source>
        <dbReference type="ARBA" id="ARBA00022989"/>
    </source>
</evidence>
<accession>A0A401GLL3</accession>
<keyword evidence="6" id="KW-1133">Transmembrane helix</keyword>
<name>A0A401GLL3_9APHY</name>
<dbReference type="Pfam" id="PF12597">
    <property type="entry name" value="Cox20"/>
    <property type="match status" value="1"/>
</dbReference>
<evidence type="ECO:0000256" key="1">
    <source>
        <dbReference type="ARBA" id="ARBA00004273"/>
    </source>
</evidence>
<dbReference type="AlphaFoldDB" id="A0A401GLL3"/>
<keyword evidence="5" id="KW-0999">Mitochondrion inner membrane</keyword>
<keyword evidence="11" id="KW-1185">Reference proteome</keyword>
<keyword evidence="8" id="KW-0472">Membrane</keyword>
<evidence type="ECO:0000256" key="4">
    <source>
        <dbReference type="ARBA" id="ARBA00022692"/>
    </source>
</evidence>
<dbReference type="PANTHER" id="PTHR31586">
    <property type="entry name" value="CYTOCHROME C OXIDASE PROTEIN 20"/>
    <property type="match status" value="1"/>
</dbReference>
<dbReference type="InterPro" id="IPR022533">
    <property type="entry name" value="Cox20"/>
</dbReference>
<dbReference type="EMBL" id="BFAD01000005">
    <property type="protein sequence ID" value="GBE83077.1"/>
    <property type="molecule type" value="Genomic_DNA"/>
</dbReference>
<keyword evidence="4" id="KW-0812">Transmembrane</keyword>
<evidence type="ECO:0000256" key="5">
    <source>
        <dbReference type="ARBA" id="ARBA00022792"/>
    </source>
</evidence>
<comment type="similarity">
    <text evidence="2">Belongs to the COX20 family.</text>
</comment>
<comment type="caution">
    <text evidence="10">The sequence shown here is derived from an EMBL/GenBank/DDBJ whole genome shotgun (WGS) entry which is preliminary data.</text>
</comment>
<evidence type="ECO:0000256" key="9">
    <source>
        <dbReference type="SAM" id="MobiDB-lite"/>
    </source>
</evidence>
<evidence type="ECO:0000256" key="3">
    <source>
        <dbReference type="ARBA" id="ARBA00017689"/>
    </source>
</evidence>